<dbReference type="NCBIfam" id="TIGR01064">
    <property type="entry name" value="pyruv_kin"/>
    <property type="match status" value="1"/>
</dbReference>
<comment type="cofactor">
    <cofactor evidence="2">
        <name>K(+)</name>
        <dbReference type="ChEBI" id="CHEBI:29103"/>
    </cofactor>
</comment>
<keyword evidence="10" id="KW-0067">ATP-binding</keyword>
<dbReference type="SUPFAM" id="SSF50800">
    <property type="entry name" value="PK beta-barrel domain-like"/>
    <property type="match status" value="1"/>
</dbReference>
<sequence>MSIRPRTKIVCTLGPSTDHPEILRAMIRAGMSVARINFSHGDHAAHARRIALVRQVAQEEGAIVAILGDLQGPRWRVGVIEGGYISIAPGQRITLTTRPVPGSPQEVHLPHPELVALVQPGQILLLDDGLLEFRVEEVNGTDVVCRVVRGGTLSSHKGINAPGLPLTLPALTEKDRLDVRFAVEQGLDYLALSFVRTAEDVHALRGLLQELGASIPIIAKIEKREALDNIEAILEAADAVMVARGDLGVEIPPEEVPIHQKRIIRLCNRAGKPVITATQMLNSMVSHPRPTRAEASDVANAILDGTDAVMLSAETATGTYPVEAVQMMARIARIAEEAMPHRRWLDLIGEPAEVTEAISRATVEIAEQIRARAIVTSTISGYTARMIARHRPSVPILAVTPVPATLRRLALVWGVQPVLMPAVRNTDEMLGAASQAALQSGLARPGDLLVITAGVPFGRPGHTNLLKVHCIEPAPMPNGSTSA</sequence>
<evidence type="ECO:0000256" key="7">
    <source>
        <dbReference type="ARBA" id="ARBA00022723"/>
    </source>
</evidence>
<feature type="domain" description="Pyruvate kinase barrel" evidence="16">
    <location>
        <begin position="6"/>
        <end position="325"/>
    </location>
</feature>
<keyword evidence="19" id="KW-1185">Reference proteome</keyword>
<evidence type="ECO:0000256" key="14">
    <source>
        <dbReference type="NCBIfam" id="TIGR01064"/>
    </source>
</evidence>
<keyword evidence="12 15" id="KW-0324">Glycolysis</keyword>
<dbReference type="PRINTS" id="PR01050">
    <property type="entry name" value="PYRUVTKNASE"/>
</dbReference>
<dbReference type="GO" id="GO:0030955">
    <property type="term" value="F:potassium ion binding"/>
    <property type="evidence" value="ECO:0007669"/>
    <property type="project" value="UniProtKB-UniRule"/>
</dbReference>
<comment type="similarity">
    <text evidence="4 15">Belongs to the pyruvate kinase family.</text>
</comment>
<dbReference type="Pfam" id="PF00224">
    <property type="entry name" value="PK"/>
    <property type="match status" value="1"/>
</dbReference>
<evidence type="ECO:0000256" key="15">
    <source>
        <dbReference type="RuleBase" id="RU000504"/>
    </source>
</evidence>
<name>A0A212RD12_9CHLR</name>
<evidence type="ECO:0000256" key="3">
    <source>
        <dbReference type="ARBA" id="ARBA00004997"/>
    </source>
</evidence>
<evidence type="ECO:0000259" key="17">
    <source>
        <dbReference type="Pfam" id="PF02887"/>
    </source>
</evidence>
<evidence type="ECO:0000256" key="5">
    <source>
        <dbReference type="ARBA" id="ARBA00012142"/>
    </source>
</evidence>
<dbReference type="GO" id="GO:0016301">
    <property type="term" value="F:kinase activity"/>
    <property type="evidence" value="ECO:0007669"/>
    <property type="project" value="UniProtKB-KW"/>
</dbReference>
<dbReference type="UniPathway" id="UPA00109">
    <property type="reaction ID" value="UER00188"/>
</dbReference>
<dbReference type="InterPro" id="IPR015795">
    <property type="entry name" value="Pyrv_Knase_C"/>
</dbReference>
<feature type="domain" description="Pyruvate kinase C-terminal" evidence="17">
    <location>
        <begin position="356"/>
        <end position="469"/>
    </location>
</feature>
<dbReference type="NCBIfam" id="NF004491">
    <property type="entry name" value="PRK05826.1"/>
    <property type="match status" value="1"/>
</dbReference>
<dbReference type="Gene3D" id="3.20.20.60">
    <property type="entry name" value="Phosphoenolpyruvate-binding domains"/>
    <property type="match status" value="1"/>
</dbReference>
<evidence type="ECO:0000313" key="19">
    <source>
        <dbReference type="Proteomes" id="UP000197025"/>
    </source>
</evidence>
<evidence type="ECO:0000256" key="4">
    <source>
        <dbReference type="ARBA" id="ARBA00008663"/>
    </source>
</evidence>
<dbReference type="GO" id="GO:0000287">
    <property type="term" value="F:magnesium ion binding"/>
    <property type="evidence" value="ECO:0007669"/>
    <property type="project" value="UniProtKB-UniRule"/>
</dbReference>
<evidence type="ECO:0000256" key="9">
    <source>
        <dbReference type="ARBA" id="ARBA00022777"/>
    </source>
</evidence>
<evidence type="ECO:0000256" key="13">
    <source>
        <dbReference type="ARBA" id="ARBA00023317"/>
    </source>
</evidence>
<proteinExistence type="inferred from homology"/>
<dbReference type="EC" id="2.7.1.40" evidence="5 14"/>
<accession>A0A212RD12</accession>
<dbReference type="FunFam" id="3.20.20.60:FF:000001">
    <property type="entry name" value="Pyruvate kinase"/>
    <property type="match status" value="1"/>
</dbReference>
<dbReference type="PANTHER" id="PTHR11817">
    <property type="entry name" value="PYRUVATE KINASE"/>
    <property type="match status" value="1"/>
</dbReference>
<dbReference type="GO" id="GO:0006950">
    <property type="term" value="P:response to stress"/>
    <property type="evidence" value="ECO:0007669"/>
    <property type="project" value="UniProtKB-ARBA"/>
</dbReference>
<keyword evidence="6 15" id="KW-0808">Transferase</keyword>
<dbReference type="InterPro" id="IPR018209">
    <property type="entry name" value="Pyrv_Knase_AS"/>
</dbReference>
<keyword evidence="13 18" id="KW-0670">Pyruvate</keyword>
<keyword evidence="7" id="KW-0479">Metal-binding</keyword>
<evidence type="ECO:0000256" key="10">
    <source>
        <dbReference type="ARBA" id="ARBA00022840"/>
    </source>
</evidence>
<dbReference type="InParanoid" id="A0A212RD12"/>
<organism evidence="18 19">
    <name type="scientific">Thermoflexus hugenholtzii JAD2</name>
    <dbReference type="NCBI Taxonomy" id="877466"/>
    <lineage>
        <taxon>Bacteria</taxon>
        <taxon>Bacillati</taxon>
        <taxon>Chloroflexota</taxon>
        <taxon>Thermoflexia</taxon>
        <taxon>Thermoflexales</taxon>
        <taxon>Thermoflexaceae</taxon>
        <taxon>Thermoflexus</taxon>
    </lineage>
</organism>
<dbReference type="SUPFAM" id="SSF51621">
    <property type="entry name" value="Phosphoenolpyruvate/pyruvate domain"/>
    <property type="match status" value="1"/>
</dbReference>
<dbReference type="NCBIfam" id="NF004978">
    <property type="entry name" value="PRK06354.1"/>
    <property type="match status" value="1"/>
</dbReference>
<dbReference type="Gene3D" id="3.40.1380.20">
    <property type="entry name" value="Pyruvate kinase, C-terminal domain"/>
    <property type="match status" value="1"/>
</dbReference>
<dbReference type="Pfam" id="PF02887">
    <property type="entry name" value="PK_C"/>
    <property type="match status" value="1"/>
</dbReference>
<dbReference type="InterPro" id="IPR036918">
    <property type="entry name" value="Pyrv_Knase_C_sf"/>
</dbReference>
<evidence type="ECO:0000256" key="2">
    <source>
        <dbReference type="ARBA" id="ARBA00001958"/>
    </source>
</evidence>
<dbReference type="InterPro" id="IPR040442">
    <property type="entry name" value="Pyrv_kinase-like_dom_sf"/>
</dbReference>
<comment type="cofactor">
    <cofactor evidence="1">
        <name>Mg(2+)</name>
        <dbReference type="ChEBI" id="CHEBI:18420"/>
    </cofactor>
</comment>
<keyword evidence="9 15" id="KW-0418">Kinase</keyword>
<evidence type="ECO:0000259" key="16">
    <source>
        <dbReference type="Pfam" id="PF00224"/>
    </source>
</evidence>
<comment type="catalytic activity">
    <reaction evidence="15">
        <text>pyruvate + ATP = phosphoenolpyruvate + ADP + H(+)</text>
        <dbReference type="Rhea" id="RHEA:18157"/>
        <dbReference type="ChEBI" id="CHEBI:15361"/>
        <dbReference type="ChEBI" id="CHEBI:15378"/>
        <dbReference type="ChEBI" id="CHEBI:30616"/>
        <dbReference type="ChEBI" id="CHEBI:58702"/>
        <dbReference type="ChEBI" id="CHEBI:456216"/>
        <dbReference type="EC" id="2.7.1.40"/>
    </reaction>
</comment>
<dbReference type="InterPro" id="IPR015813">
    <property type="entry name" value="Pyrv/PenolPyrv_kinase-like_dom"/>
</dbReference>
<dbReference type="GO" id="GO:0004743">
    <property type="term" value="F:pyruvate kinase activity"/>
    <property type="evidence" value="ECO:0007669"/>
    <property type="project" value="UniProtKB-UniRule"/>
</dbReference>
<evidence type="ECO:0000313" key="18">
    <source>
        <dbReference type="EMBL" id="SNB70109.1"/>
    </source>
</evidence>
<keyword evidence="11 15" id="KW-0460">Magnesium</keyword>
<evidence type="ECO:0000256" key="1">
    <source>
        <dbReference type="ARBA" id="ARBA00001946"/>
    </source>
</evidence>
<dbReference type="InterPro" id="IPR015806">
    <property type="entry name" value="Pyrv_Knase_insert_dom_sf"/>
</dbReference>
<dbReference type="RefSeq" id="WP_159461711.1">
    <property type="nucleotide sequence ID" value="NZ_FYEK01000044.1"/>
</dbReference>
<dbReference type="EMBL" id="FYEK01000044">
    <property type="protein sequence ID" value="SNB70109.1"/>
    <property type="molecule type" value="Genomic_DNA"/>
</dbReference>
<protein>
    <recommendedName>
        <fullName evidence="5 14">Pyruvate kinase</fullName>
        <ecNumber evidence="5 14">2.7.1.40</ecNumber>
    </recommendedName>
</protein>
<dbReference type="GO" id="GO:0005524">
    <property type="term" value="F:ATP binding"/>
    <property type="evidence" value="ECO:0007669"/>
    <property type="project" value="UniProtKB-KW"/>
</dbReference>
<evidence type="ECO:0000256" key="11">
    <source>
        <dbReference type="ARBA" id="ARBA00022842"/>
    </source>
</evidence>
<dbReference type="PROSITE" id="PS00110">
    <property type="entry name" value="PYRUVATE_KINASE"/>
    <property type="match status" value="1"/>
</dbReference>
<evidence type="ECO:0000256" key="12">
    <source>
        <dbReference type="ARBA" id="ARBA00023152"/>
    </source>
</evidence>
<dbReference type="FunFam" id="2.40.33.10:FF:000001">
    <property type="entry name" value="Pyruvate kinase"/>
    <property type="match status" value="1"/>
</dbReference>
<dbReference type="Proteomes" id="UP000197025">
    <property type="component" value="Unassembled WGS sequence"/>
</dbReference>
<dbReference type="Gene3D" id="2.40.33.10">
    <property type="entry name" value="PK beta-barrel domain-like"/>
    <property type="match status" value="1"/>
</dbReference>
<dbReference type="InterPro" id="IPR011037">
    <property type="entry name" value="Pyrv_Knase-like_insert_dom_sf"/>
</dbReference>
<evidence type="ECO:0000256" key="6">
    <source>
        <dbReference type="ARBA" id="ARBA00022679"/>
    </source>
</evidence>
<reference evidence="19" key="1">
    <citation type="submission" date="2017-06" db="EMBL/GenBank/DDBJ databases">
        <authorList>
            <person name="Varghese N."/>
            <person name="Submissions S."/>
        </authorList>
    </citation>
    <scope>NUCLEOTIDE SEQUENCE [LARGE SCALE GENOMIC DNA]</scope>
    <source>
        <strain evidence="19">JAD2</strain>
    </source>
</reference>
<comment type="pathway">
    <text evidence="3 15">Carbohydrate degradation; glycolysis; pyruvate from D-glyceraldehyde 3-phosphate: step 5/5.</text>
</comment>
<evidence type="ECO:0000256" key="8">
    <source>
        <dbReference type="ARBA" id="ARBA00022741"/>
    </source>
</evidence>
<dbReference type="AlphaFoldDB" id="A0A212RD12"/>
<dbReference type="SUPFAM" id="SSF52935">
    <property type="entry name" value="PK C-terminal domain-like"/>
    <property type="match status" value="1"/>
</dbReference>
<gene>
    <name evidence="18" type="ORF">SAMN02746019_00011480</name>
</gene>
<dbReference type="OrthoDB" id="9812123at2"/>
<dbReference type="FunCoup" id="A0A212RD12">
    <property type="interactions" value="354"/>
</dbReference>
<keyword evidence="8" id="KW-0547">Nucleotide-binding</keyword>
<dbReference type="InterPro" id="IPR001697">
    <property type="entry name" value="Pyr_Knase"/>
</dbReference>
<dbReference type="InterPro" id="IPR015793">
    <property type="entry name" value="Pyrv_Knase_brl"/>
</dbReference>